<comment type="catalytic activity">
    <reaction evidence="1 8">
        <text>Hydrolysis of terminal non-reducing beta-D-galactose residues in beta-D-galactosides.</text>
        <dbReference type="EC" id="3.2.1.23"/>
    </reaction>
</comment>
<dbReference type="GO" id="GO:0004565">
    <property type="term" value="F:beta-galactosidase activity"/>
    <property type="evidence" value="ECO:0007669"/>
    <property type="project" value="UniProtKB-EC"/>
</dbReference>
<dbReference type="AlphaFoldDB" id="A0A9P7NF88"/>
<dbReference type="EC" id="3.2.1.23" evidence="3 8"/>
<dbReference type="Pfam" id="PF13364">
    <property type="entry name" value="BetaGal_ABD2"/>
    <property type="match status" value="2"/>
</dbReference>
<dbReference type="SUPFAM" id="SSF51011">
    <property type="entry name" value="Glycosyl hydrolase domain"/>
    <property type="match status" value="1"/>
</dbReference>
<dbReference type="InterPro" id="IPR019801">
    <property type="entry name" value="Glyco_hydro_35_CS"/>
</dbReference>
<protein>
    <recommendedName>
        <fullName evidence="3 8">Beta-galactosidase</fullName>
        <ecNumber evidence="3 8">3.2.1.23</ecNumber>
    </recommendedName>
</protein>
<dbReference type="Pfam" id="PF10435">
    <property type="entry name" value="BetaGal_dom2"/>
    <property type="match status" value="1"/>
</dbReference>
<keyword evidence="4" id="KW-0732">Signal</keyword>
<dbReference type="InterPro" id="IPR025300">
    <property type="entry name" value="BetaGal_jelly_roll_dom"/>
</dbReference>
<evidence type="ECO:0000256" key="1">
    <source>
        <dbReference type="ARBA" id="ARBA00001412"/>
    </source>
</evidence>
<dbReference type="Pfam" id="PF01301">
    <property type="entry name" value="Glyco_hydro_35"/>
    <property type="match status" value="1"/>
</dbReference>
<proteinExistence type="inferred from homology"/>
<reference evidence="11" key="1">
    <citation type="journal article" date="2020" name="bioRxiv">
        <title>Whole genome comparisons of ergot fungi reveals the divergence and evolution of species within the genus Claviceps are the result of varying mechanisms driving genome evolution and host range expansion.</title>
        <authorList>
            <person name="Wyka S.A."/>
            <person name="Mondo S.J."/>
            <person name="Liu M."/>
            <person name="Dettman J."/>
            <person name="Nalam V."/>
            <person name="Broders K.D."/>
        </authorList>
    </citation>
    <scope>NUCLEOTIDE SEQUENCE</scope>
    <source>
        <strain evidence="11">CCC 602</strain>
    </source>
</reference>
<dbReference type="InterPro" id="IPR018954">
    <property type="entry name" value="Betagal_dom2"/>
</dbReference>
<evidence type="ECO:0000256" key="9">
    <source>
        <dbReference type="RuleBase" id="RU003679"/>
    </source>
</evidence>
<comment type="caution">
    <text evidence="11">The sequence shown here is derived from an EMBL/GenBank/DDBJ whole genome shotgun (WGS) entry which is preliminary data.</text>
</comment>
<dbReference type="InterPro" id="IPR025972">
    <property type="entry name" value="BetaGal_dom3"/>
</dbReference>
<dbReference type="InterPro" id="IPR001944">
    <property type="entry name" value="Glycoside_Hdrlase_35"/>
</dbReference>
<evidence type="ECO:0000256" key="2">
    <source>
        <dbReference type="ARBA" id="ARBA00009809"/>
    </source>
</evidence>
<dbReference type="Pfam" id="PF13363">
    <property type="entry name" value="BetaGal_dom3"/>
    <property type="match status" value="1"/>
</dbReference>
<dbReference type="GO" id="GO:0005975">
    <property type="term" value="P:carbohydrate metabolic process"/>
    <property type="evidence" value="ECO:0007669"/>
    <property type="project" value="InterPro"/>
</dbReference>
<keyword evidence="12" id="KW-1185">Reference proteome</keyword>
<evidence type="ECO:0000256" key="4">
    <source>
        <dbReference type="ARBA" id="ARBA00022729"/>
    </source>
</evidence>
<dbReference type="EMBL" id="SRPW01000260">
    <property type="protein sequence ID" value="KAG6016279.1"/>
    <property type="molecule type" value="Genomic_DNA"/>
</dbReference>
<dbReference type="InterPro" id="IPR008979">
    <property type="entry name" value="Galactose-bd-like_sf"/>
</dbReference>
<gene>
    <name evidence="11" type="ORF">E4U43_003962</name>
</gene>
<dbReference type="InterPro" id="IPR037110">
    <property type="entry name" value="Betagal_dom2_sf"/>
</dbReference>
<keyword evidence="5 8" id="KW-0378">Hydrolase</keyword>
<keyword evidence="7 8" id="KW-0326">Glycosidase</keyword>
<evidence type="ECO:0000313" key="11">
    <source>
        <dbReference type="EMBL" id="KAG6016279.1"/>
    </source>
</evidence>
<dbReference type="InterPro" id="IPR036833">
    <property type="entry name" value="BetaGal_dom3_sf"/>
</dbReference>
<dbReference type="PROSITE" id="PS01182">
    <property type="entry name" value="GLYCOSYL_HYDROL_F35"/>
    <property type="match status" value="1"/>
</dbReference>
<evidence type="ECO:0000256" key="3">
    <source>
        <dbReference type="ARBA" id="ARBA00012756"/>
    </source>
</evidence>
<dbReference type="SUPFAM" id="SSF49785">
    <property type="entry name" value="Galactose-binding domain-like"/>
    <property type="match status" value="2"/>
</dbReference>
<dbReference type="OrthoDB" id="1657402at2759"/>
<dbReference type="InterPro" id="IPR031330">
    <property type="entry name" value="Gly_Hdrlase_35_cat"/>
</dbReference>
<dbReference type="PANTHER" id="PTHR23421">
    <property type="entry name" value="BETA-GALACTOSIDASE RELATED"/>
    <property type="match status" value="1"/>
</dbReference>
<comment type="similarity">
    <text evidence="2 9">Belongs to the glycosyl hydrolase 35 family.</text>
</comment>
<dbReference type="Gene3D" id="2.60.390.10">
    <property type="entry name" value="Beta-galactosidase, domain 3"/>
    <property type="match status" value="1"/>
</dbReference>
<dbReference type="Gene3D" id="2.60.120.260">
    <property type="entry name" value="Galactose-binding domain-like"/>
    <property type="match status" value="2"/>
</dbReference>
<dbReference type="FunFam" id="3.20.20.80:FF:000040">
    <property type="entry name" value="Beta-galactosidase A"/>
    <property type="match status" value="1"/>
</dbReference>
<evidence type="ECO:0000256" key="7">
    <source>
        <dbReference type="ARBA" id="ARBA00023295"/>
    </source>
</evidence>
<evidence type="ECO:0000313" key="12">
    <source>
        <dbReference type="Proteomes" id="UP000748025"/>
    </source>
</evidence>
<evidence type="ECO:0000256" key="6">
    <source>
        <dbReference type="ARBA" id="ARBA00023180"/>
    </source>
</evidence>
<evidence type="ECO:0000259" key="10">
    <source>
        <dbReference type="SMART" id="SM01029"/>
    </source>
</evidence>
<dbReference type="FunFam" id="2.102.20.10:FF:000001">
    <property type="entry name" value="Beta-galactosidase A"/>
    <property type="match status" value="1"/>
</dbReference>
<sequence>MYQSRIAVQLLVNDINFTSPPLNTARIATLRARLIASVLEAEDQEASSFVMKLSILSLLLPVSLALSLSGDSGRQYRIIHETADRRATSIQDFVTWDAHSLFIRGERAMMFSGEFHPFRLPVPSLYLDVFEKIKAMGFNMVSFYVDWALLEGKQGEFRADGIFDLDPFFDAAKKAGIYLLARPGPYINAEVSGGGFPGYLQRLKGVLRSSAPDFLASTDNYMAQICKIIAKQQITNGGPVVLFQPENEYSYGHNIPFPNGPYMQYVIDQARTAGISVPMINNDVGPSGNYAPGKGVGSVDIYGHDSYPVGFDCGKPTVWPPKALPTDLHALHVKQSPLTPYSIVEFQGGSFDPWGGWGFEKCSALVNHEFARVFNKNNYAAGVSIFNIYMIYGGTNWGNIGHPGGYTSYDYGAAIRENRVIDREKYSELKLQGQFMKVSPGYITASVGVASTSQFSDNAGITITPITGNKTGGFFIARQTDFTATGTVSYTLKLPTSEGTLTIPRLGGALSLHGRDSKIHLTDYPMGEYSLLYTTAEVLTWKKNGPKTVLILYGGPDELHEFVVSSSSWTRDILESRYIEGSDVVSYVDGLSTFVQWKTRPKKQFVQVDNLTIYLVDRNSAYQYWVPVLAGSKASSFGTSLMNPEAVIVCGGYLIRSASIWRDTLYLRADFNASTALEVVSVPSSVTKLSVNGQFLKYNTTSRGSWLAYPDVSIPQISIPVLSDLTWYKIDSLPEVNPFYDDSRWPTALKKSTDKPQATHDQSNATVFGGTTPVSLYGSDYGFYTGTLLFRGHFTASGNETTLRIWTSGGAGYASSVWLNDDHLGSFKGNDAVETANSTYTFPRLQTGHAYVLTVVVDSMGLNENFNSGFDDMKVPRGIFDYKLSAATDDDKGTSIQLWKITGNFGGEDYADRFRGPLNEGGLFFERKGYHYPAPPVDKMTTVETPLFSKGTPYEGNDRAGITYYTAKLPLHLPAETHDTPLSFAFTNATARQRGDYRAILYVNGFQFGKYASNIGPQTEFPVPEGILNYNGDNWIGLALWSLDDTGASVPGFALKRGTPVQTSRARVSFVEGPLYTERQWSY</sequence>
<dbReference type="Gene3D" id="3.20.20.80">
    <property type="entry name" value="Glycosidases"/>
    <property type="match status" value="1"/>
</dbReference>
<dbReference type="SMART" id="SM01029">
    <property type="entry name" value="BetaGal_dom2"/>
    <property type="match status" value="1"/>
</dbReference>
<name>A0A9P7NF88_9HYPO</name>
<dbReference type="InterPro" id="IPR017853">
    <property type="entry name" value="GH"/>
</dbReference>
<dbReference type="SUPFAM" id="SSF117100">
    <property type="entry name" value="Beta-galactosidase LacA, domain 3"/>
    <property type="match status" value="1"/>
</dbReference>
<keyword evidence="6" id="KW-0325">Glycoprotein</keyword>
<dbReference type="Gene3D" id="2.102.20.10">
    <property type="entry name" value="Beta-galactosidase, domain 2"/>
    <property type="match status" value="1"/>
</dbReference>
<evidence type="ECO:0000256" key="8">
    <source>
        <dbReference type="RuleBase" id="RU000675"/>
    </source>
</evidence>
<accession>A0A9P7NF88</accession>
<organism evidence="11 12">
    <name type="scientific">Claviceps pusilla</name>
    <dbReference type="NCBI Taxonomy" id="123648"/>
    <lineage>
        <taxon>Eukaryota</taxon>
        <taxon>Fungi</taxon>
        <taxon>Dikarya</taxon>
        <taxon>Ascomycota</taxon>
        <taxon>Pezizomycotina</taxon>
        <taxon>Sordariomycetes</taxon>
        <taxon>Hypocreomycetidae</taxon>
        <taxon>Hypocreales</taxon>
        <taxon>Clavicipitaceae</taxon>
        <taxon>Claviceps</taxon>
    </lineage>
</organism>
<dbReference type="PRINTS" id="PR00742">
    <property type="entry name" value="GLHYDRLASE35"/>
</dbReference>
<feature type="domain" description="Beta-galactosidase" evidence="10">
    <location>
        <begin position="442"/>
        <end position="624"/>
    </location>
</feature>
<dbReference type="Proteomes" id="UP000748025">
    <property type="component" value="Unassembled WGS sequence"/>
</dbReference>
<dbReference type="SUPFAM" id="SSF51445">
    <property type="entry name" value="(Trans)glycosidases"/>
    <property type="match status" value="1"/>
</dbReference>
<evidence type="ECO:0000256" key="5">
    <source>
        <dbReference type="ARBA" id="ARBA00022801"/>
    </source>
</evidence>